<keyword evidence="3" id="KW-0378">Hydrolase</keyword>
<dbReference type="InterPro" id="IPR028090">
    <property type="entry name" value="JAB_dom_prok"/>
</dbReference>
<dbReference type="GO" id="GO:0008270">
    <property type="term" value="F:zinc ion binding"/>
    <property type="evidence" value="ECO:0007669"/>
    <property type="project" value="TreeGrafter"/>
</dbReference>
<dbReference type="Gene3D" id="3.40.140.10">
    <property type="entry name" value="Cytidine Deaminase, domain 2"/>
    <property type="match status" value="1"/>
</dbReference>
<dbReference type="CDD" id="cd08070">
    <property type="entry name" value="MPN_like"/>
    <property type="match status" value="1"/>
</dbReference>
<feature type="domain" description="JAB" evidence="6">
    <location>
        <begin position="4"/>
        <end position="89"/>
    </location>
</feature>
<dbReference type="InterPro" id="IPR051929">
    <property type="entry name" value="VirAsm_ModProt"/>
</dbReference>
<organism evidence="7 8">
    <name type="scientific">Collibacillus ludicampi</name>
    <dbReference type="NCBI Taxonomy" id="2771369"/>
    <lineage>
        <taxon>Bacteria</taxon>
        <taxon>Bacillati</taxon>
        <taxon>Bacillota</taxon>
        <taxon>Bacilli</taxon>
        <taxon>Bacillales</taxon>
        <taxon>Alicyclobacillaceae</taxon>
        <taxon>Collibacillus</taxon>
    </lineage>
</organism>
<dbReference type="PANTHER" id="PTHR34858:SF1">
    <property type="entry name" value="CYSO-CYSTEINE PEPTIDASE"/>
    <property type="match status" value="1"/>
</dbReference>
<dbReference type="Pfam" id="PF14464">
    <property type="entry name" value="Prok-JAB"/>
    <property type="match status" value="1"/>
</dbReference>
<keyword evidence="4" id="KW-0862">Zinc</keyword>
<dbReference type="Proteomes" id="UP001057291">
    <property type="component" value="Unassembled WGS sequence"/>
</dbReference>
<evidence type="ECO:0000256" key="4">
    <source>
        <dbReference type="ARBA" id="ARBA00022833"/>
    </source>
</evidence>
<evidence type="ECO:0000256" key="1">
    <source>
        <dbReference type="ARBA" id="ARBA00022670"/>
    </source>
</evidence>
<dbReference type="GO" id="GO:0006508">
    <property type="term" value="P:proteolysis"/>
    <property type="evidence" value="ECO:0007669"/>
    <property type="project" value="UniProtKB-KW"/>
</dbReference>
<evidence type="ECO:0000313" key="7">
    <source>
        <dbReference type="EMBL" id="GIM47088.1"/>
    </source>
</evidence>
<accession>A0AAV4LH96</accession>
<keyword evidence="1" id="KW-0645">Protease</keyword>
<keyword evidence="5" id="KW-0482">Metalloprotease</keyword>
<dbReference type="AlphaFoldDB" id="A0AAV4LH96"/>
<evidence type="ECO:0000313" key="8">
    <source>
        <dbReference type="Proteomes" id="UP001057291"/>
    </source>
</evidence>
<dbReference type="SUPFAM" id="SSF102712">
    <property type="entry name" value="JAB1/MPN domain"/>
    <property type="match status" value="1"/>
</dbReference>
<protein>
    <submittedName>
        <fullName evidence="7">Mov34/MPN/PAD-1 family protein</fullName>
    </submittedName>
</protein>
<sequence>MELLPYEACGLLSGTNGKAETVWVIENVAQSPVAFEMNMEQVRRALQLIEEKKEELVGMYHSHPTAPPDPSEQDIVHANDLELAYLILSFAGKVPVMKGFHIRKKKVIPLSLDVIEDSYK</sequence>
<evidence type="ECO:0000256" key="2">
    <source>
        <dbReference type="ARBA" id="ARBA00022723"/>
    </source>
</evidence>
<name>A0AAV4LH96_9BACL</name>
<evidence type="ECO:0000256" key="3">
    <source>
        <dbReference type="ARBA" id="ARBA00022801"/>
    </source>
</evidence>
<proteinExistence type="predicted"/>
<evidence type="ECO:0000256" key="5">
    <source>
        <dbReference type="ARBA" id="ARBA00023049"/>
    </source>
</evidence>
<keyword evidence="2" id="KW-0479">Metal-binding</keyword>
<reference evidence="7" key="1">
    <citation type="journal article" date="2023" name="Int. J. Syst. Evol. Microbiol.">
        <title>Collibacillus ludicampi gen. nov., sp. nov., a new soil bacterium of the family Alicyclobacillaceae.</title>
        <authorList>
            <person name="Jojima T."/>
            <person name="Ioku Y."/>
            <person name="Fukuta Y."/>
            <person name="Shirasaka N."/>
            <person name="Matsumura Y."/>
            <person name="Mori M."/>
        </authorList>
    </citation>
    <scope>NUCLEOTIDE SEQUENCE</scope>
    <source>
        <strain evidence="7">TP075</strain>
    </source>
</reference>
<dbReference type="EMBL" id="BOQE01000001">
    <property type="protein sequence ID" value="GIM47088.1"/>
    <property type="molecule type" value="Genomic_DNA"/>
</dbReference>
<dbReference type="GO" id="GO:0008235">
    <property type="term" value="F:metalloexopeptidase activity"/>
    <property type="evidence" value="ECO:0007669"/>
    <property type="project" value="TreeGrafter"/>
</dbReference>
<dbReference type="PANTHER" id="PTHR34858">
    <property type="entry name" value="CYSO-CYSTEINE PEPTIDASE"/>
    <property type="match status" value="1"/>
</dbReference>
<keyword evidence="8" id="KW-1185">Reference proteome</keyword>
<gene>
    <name evidence="7" type="ORF">DNHGIG_26370</name>
</gene>
<comment type="caution">
    <text evidence="7">The sequence shown here is derived from an EMBL/GenBank/DDBJ whole genome shotgun (WGS) entry which is preliminary data.</text>
</comment>
<evidence type="ECO:0000259" key="6">
    <source>
        <dbReference type="Pfam" id="PF14464"/>
    </source>
</evidence>